<feature type="domain" description="DNA mismatch repair protein S5" evidence="7">
    <location>
        <begin position="260"/>
        <end position="379"/>
    </location>
</feature>
<dbReference type="GO" id="GO:0030983">
    <property type="term" value="F:mismatched DNA binding"/>
    <property type="evidence" value="ECO:0007669"/>
    <property type="project" value="InterPro"/>
</dbReference>
<dbReference type="InterPro" id="IPR020568">
    <property type="entry name" value="Ribosomal_Su5_D2-typ_SF"/>
</dbReference>
<organism evidence="8 9">
    <name type="scientific">Sporidiobolus salmonicolor</name>
    <name type="common">Yeast-like fungus</name>
    <name type="synonym">Sporobolomyces salmonicolor</name>
    <dbReference type="NCBI Taxonomy" id="5005"/>
    <lineage>
        <taxon>Eukaryota</taxon>
        <taxon>Fungi</taxon>
        <taxon>Dikarya</taxon>
        <taxon>Basidiomycota</taxon>
        <taxon>Pucciniomycotina</taxon>
        <taxon>Microbotryomycetes</taxon>
        <taxon>Sporidiobolales</taxon>
        <taxon>Sporidiobolaceae</taxon>
        <taxon>Sporobolomyces</taxon>
    </lineage>
</organism>
<dbReference type="SUPFAM" id="SSF55874">
    <property type="entry name" value="ATPase domain of HSP90 chaperone/DNA topoisomerase II/histidine kinase"/>
    <property type="match status" value="1"/>
</dbReference>
<comment type="subcellular location">
    <subcellularLocation>
        <location evidence="1">Nucleus</location>
    </subcellularLocation>
</comment>
<dbReference type="CDD" id="cd16926">
    <property type="entry name" value="HATPase_MutL-MLH-PMS-like"/>
    <property type="match status" value="1"/>
</dbReference>
<dbReference type="Proteomes" id="UP000243876">
    <property type="component" value="Unassembled WGS sequence"/>
</dbReference>
<dbReference type="InterPro" id="IPR014762">
    <property type="entry name" value="DNA_mismatch_repair_CS"/>
</dbReference>
<dbReference type="GO" id="GO:0016887">
    <property type="term" value="F:ATP hydrolysis activity"/>
    <property type="evidence" value="ECO:0007669"/>
    <property type="project" value="InterPro"/>
</dbReference>
<evidence type="ECO:0000256" key="3">
    <source>
        <dbReference type="ARBA" id="ARBA00022763"/>
    </source>
</evidence>
<evidence type="ECO:0000313" key="9">
    <source>
        <dbReference type="Proteomes" id="UP000243876"/>
    </source>
</evidence>
<feature type="compositionally biased region" description="Low complexity" evidence="6">
    <location>
        <begin position="416"/>
        <end position="435"/>
    </location>
</feature>
<name>A0A0D6EIH4_SPOSA</name>
<dbReference type="AlphaFoldDB" id="A0A0D6EIH4"/>
<dbReference type="PROSITE" id="PS00058">
    <property type="entry name" value="DNA_MISMATCH_REPAIR_1"/>
    <property type="match status" value="1"/>
</dbReference>
<dbReference type="InterPro" id="IPR002099">
    <property type="entry name" value="MutL/Mlh/PMS"/>
</dbReference>
<dbReference type="GO" id="GO:0032389">
    <property type="term" value="C:MutLalpha complex"/>
    <property type="evidence" value="ECO:0007669"/>
    <property type="project" value="TreeGrafter"/>
</dbReference>
<evidence type="ECO:0000256" key="2">
    <source>
        <dbReference type="ARBA" id="ARBA00006082"/>
    </source>
</evidence>
<evidence type="ECO:0000256" key="4">
    <source>
        <dbReference type="ARBA" id="ARBA00023204"/>
    </source>
</evidence>
<gene>
    <name evidence="8" type="primary">SPOSA6832_00914</name>
</gene>
<keyword evidence="9" id="KW-1185">Reference proteome</keyword>
<proteinExistence type="inferred from homology"/>
<evidence type="ECO:0000313" key="8">
    <source>
        <dbReference type="EMBL" id="CEQ39385.1"/>
    </source>
</evidence>
<dbReference type="GO" id="GO:0061982">
    <property type="term" value="P:meiosis I cell cycle process"/>
    <property type="evidence" value="ECO:0007669"/>
    <property type="project" value="UniProtKB-ARBA"/>
</dbReference>
<dbReference type="GO" id="GO:0006298">
    <property type="term" value="P:mismatch repair"/>
    <property type="evidence" value="ECO:0007669"/>
    <property type="project" value="InterPro"/>
</dbReference>
<accession>A0A0D6EIH4</accession>
<dbReference type="Gene3D" id="3.30.230.10">
    <property type="match status" value="1"/>
</dbReference>
<dbReference type="InterPro" id="IPR036890">
    <property type="entry name" value="HATPase_C_sf"/>
</dbReference>
<dbReference type="InterPro" id="IPR032189">
    <property type="entry name" value="Mlh1_C"/>
</dbReference>
<dbReference type="InterPro" id="IPR038973">
    <property type="entry name" value="MutL/Mlh/Pms-like"/>
</dbReference>
<evidence type="ECO:0000259" key="7">
    <source>
        <dbReference type="SMART" id="SM01340"/>
    </source>
</evidence>
<dbReference type="SMART" id="SM01340">
    <property type="entry name" value="DNA_mis_repair"/>
    <property type="match status" value="1"/>
</dbReference>
<keyword evidence="3" id="KW-0227">DNA damage</keyword>
<dbReference type="GO" id="GO:0140664">
    <property type="term" value="F:ATP-dependent DNA damage sensor activity"/>
    <property type="evidence" value="ECO:0007669"/>
    <property type="project" value="InterPro"/>
</dbReference>
<comment type="similarity">
    <text evidence="2">Belongs to the DNA mismatch repair MutL/HexB family.</text>
</comment>
<dbReference type="NCBIfam" id="TIGR00585">
    <property type="entry name" value="mutl"/>
    <property type="match status" value="1"/>
</dbReference>
<dbReference type="FunFam" id="3.30.565.10:FF:000109">
    <property type="entry name" value="Related to MLH1-DNA mismatch repair protein"/>
    <property type="match status" value="1"/>
</dbReference>
<dbReference type="InterPro" id="IPR013507">
    <property type="entry name" value="DNA_mismatch_S5_2-like"/>
</dbReference>
<feature type="region of interest" description="Disordered" evidence="6">
    <location>
        <begin position="389"/>
        <end position="435"/>
    </location>
</feature>
<dbReference type="SUPFAM" id="SSF54211">
    <property type="entry name" value="Ribosomal protein S5 domain 2-like"/>
    <property type="match status" value="1"/>
</dbReference>
<dbReference type="GO" id="GO:0005524">
    <property type="term" value="F:ATP binding"/>
    <property type="evidence" value="ECO:0007669"/>
    <property type="project" value="InterPro"/>
</dbReference>
<keyword evidence="5" id="KW-0539">Nucleus</keyword>
<dbReference type="Pfam" id="PF13589">
    <property type="entry name" value="HATPase_c_3"/>
    <property type="match status" value="1"/>
</dbReference>
<evidence type="ECO:0000256" key="1">
    <source>
        <dbReference type="ARBA" id="ARBA00004123"/>
    </source>
</evidence>
<evidence type="ECO:0000256" key="5">
    <source>
        <dbReference type="ARBA" id="ARBA00023242"/>
    </source>
</evidence>
<dbReference type="FunFam" id="3.30.230.10:FF:000014">
    <property type="entry name" value="DNA mismatch repair protein Mlh1"/>
    <property type="match status" value="1"/>
</dbReference>
<keyword evidence="4" id="KW-0234">DNA repair</keyword>
<feature type="region of interest" description="Disordered" evidence="6">
    <location>
        <begin position="462"/>
        <end position="498"/>
    </location>
</feature>
<feature type="compositionally biased region" description="Basic and acidic residues" evidence="6">
    <location>
        <begin position="484"/>
        <end position="498"/>
    </location>
</feature>
<dbReference type="Pfam" id="PF01119">
    <property type="entry name" value="DNA_mis_repair"/>
    <property type="match status" value="1"/>
</dbReference>
<dbReference type="Gene3D" id="3.30.565.10">
    <property type="entry name" value="Histidine kinase-like ATPase, C-terminal domain"/>
    <property type="match status" value="1"/>
</dbReference>
<dbReference type="PANTHER" id="PTHR10073:SF12">
    <property type="entry name" value="DNA MISMATCH REPAIR PROTEIN MLH1"/>
    <property type="match status" value="1"/>
</dbReference>
<dbReference type="InterPro" id="IPR014721">
    <property type="entry name" value="Ribsml_uS5_D2-typ_fold_subgr"/>
</dbReference>
<feature type="non-terminal residue" evidence="8">
    <location>
        <position position="1"/>
    </location>
</feature>
<dbReference type="EMBL" id="CENE01000003">
    <property type="protein sequence ID" value="CEQ39385.1"/>
    <property type="molecule type" value="Genomic_DNA"/>
</dbReference>
<dbReference type="Pfam" id="PF16413">
    <property type="entry name" value="Mlh1_C"/>
    <property type="match status" value="1"/>
</dbReference>
<evidence type="ECO:0000256" key="6">
    <source>
        <dbReference type="SAM" id="MobiDB-lite"/>
    </source>
</evidence>
<dbReference type="PANTHER" id="PTHR10073">
    <property type="entry name" value="DNA MISMATCH REPAIR PROTEIN MLH, PMS, MUTL"/>
    <property type="match status" value="1"/>
</dbReference>
<sequence>MADKRPAPATPGVITRLPEDVVNRIAAGEVSFCQRGLYKAYRAQKRCTHHDRALQIIQRPSNALKELIENSLDAKATTIRITVKEGGIKMLQIQDNGSGIRKGDLPILCERFTTSKIKAFDDLCSLGTYGFRGEALASISHVAHLTVTTKTKEDSCAWKASYSDGKMIPVKSGSTDPSPVPCAGNDGTVLLVEDLFFNTPQRLKSLKSAGDEYGRIVNVVLAYSIHNAGVAMSCKRVSSAASNTTADINTSVGASVLDNIGVHYGDTVKRELVEISAEDKQLGVKAHAWCSGANYQAKKGTYLFFINHRYVDCTPLKRALEAFYATLLAKGTYPFIYLSLEIDPAKIDVNVHPTKKEVGFEDEDEVVELVCEKLAEVLEKQGESRSYKVQTLLPGTKTPKTAPRAKSDTATISETPSQSTSRKPSTSSSSTKPAKLAANKLVRTDAQSQTLDALFPTILAPASSRSRKGKEKEISTLDDDEDTQGDRPSKRRKSDHDPEFARLLVEEEMKQKASRVRLAQSDCALTSVRQLRQEVLHERNEALDTLFKNHSFVGVADLDHSVTLIQHQTKLYLINHTAIAEELFYQLGLRQFGRLSRIKLKPPPDLKQLIRLAIERDAGRSAAKLSIDQIVDPPPTKELRHRRCLVRIFTTLCDARAMLDEYFSFEISDSGALSSLPLVLPGHSPDLQKLPLFLFRIGAHVTWTSEKACFTSFLRELAYFYSPATASPFSALSEDAQKRLIQYTILPAAKQYLVPPSRLLERDVTLATSLEALFRVFERC</sequence>
<protein>
    <submittedName>
        <fullName evidence="8">SPOSA6832_00914-mRNA-1:cds</fullName>
    </submittedName>
</protein>
<reference evidence="9" key="1">
    <citation type="submission" date="2015-02" db="EMBL/GenBank/DDBJ databases">
        <authorList>
            <person name="Gon?alves P."/>
        </authorList>
    </citation>
    <scope>NUCLEOTIDE SEQUENCE [LARGE SCALE GENOMIC DNA]</scope>
</reference>
<dbReference type="OrthoDB" id="10263226at2759"/>